<gene>
    <name evidence="6" type="ORF">IPK02_01725</name>
</gene>
<evidence type="ECO:0000256" key="3">
    <source>
        <dbReference type="ARBA" id="ARBA00023163"/>
    </source>
</evidence>
<keyword evidence="4" id="KW-0175">Coiled coil</keyword>
<reference evidence="6 7" key="1">
    <citation type="submission" date="2020-10" db="EMBL/GenBank/DDBJ databases">
        <title>Connecting structure to function with the recovery of over 1000 high-quality activated sludge metagenome-assembled genomes encoding full-length rRNA genes using long-read sequencing.</title>
        <authorList>
            <person name="Singleton C.M."/>
            <person name="Petriglieri F."/>
            <person name="Kristensen J.M."/>
            <person name="Kirkegaard R.H."/>
            <person name="Michaelsen T.Y."/>
            <person name="Andersen M.H."/>
            <person name="Karst S.M."/>
            <person name="Dueholm M.S."/>
            <person name="Nielsen P.H."/>
            <person name="Albertsen M."/>
        </authorList>
    </citation>
    <scope>NUCLEOTIDE SEQUENCE [LARGE SCALE GENOMIC DNA]</scope>
    <source>
        <strain evidence="6">Fred_18-Q3-R57-64_BAT3C.720</strain>
    </source>
</reference>
<evidence type="ECO:0000256" key="2">
    <source>
        <dbReference type="ARBA" id="ARBA00023125"/>
    </source>
</evidence>
<dbReference type="AlphaFoldDB" id="A0A935T7J0"/>
<dbReference type="Proteomes" id="UP000706151">
    <property type="component" value="Unassembled WGS sequence"/>
</dbReference>
<dbReference type="Gene3D" id="1.10.10.60">
    <property type="entry name" value="Homeodomain-like"/>
    <property type="match status" value="1"/>
</dbReference>
<keyword evidence="1" id="KW-0805">Transcription regulation</keyword>
<dbReference type="PANTHER" id="PTHR47894">
    <property type="entry name" value="HTH-TYPE TRANSCRIPTIONAL REGULATOR GADX"/>
    <property type="match status" value="1"/>
</dbReference>
<dbReference type="PANTHER" id="PTHR47894:SF1">
    <property type="entry name" value="HTH-TYPE TRANSCRIPTIONAL REGULATOR VQSM"/>
    <property type="match status" value="1"/>
</dbReference>
<dbReference type="EMBL" id="JADJOT010000002">
    <property type="protein sequence ID" value="MBK7952764.1"/>
    <property type="molecule type" value="Genomic_DNA"/>
</dbReference>
<feature type="domain" description="HTH araC/xylS-type" evidence="5">
    <location>
        <begin position="33"/>
        <end position="130"/>
    </location>
</feature>
<evidence type="ECO:0000313" key="6">
    <source>
        <dbReference type="EMBL" id="MBK7952764.1"/>
    </source>
</evidence>
<accession>A0A935T7J0</accession>
<dbReference type="SMART" id="SM00342">
    <property type="entry name" value="HTH_ARAC"/>
    <property type="match status" value="1"/>
</dbReference>
<organism evidence="6 7">
    <name type="scientific">Candidatus Accumulibacter affinis</name>
    <dbReference type="NCBI Taxonomy" id="2954384"/>
    <lineage>
        <taxon>Bacteria</taxon>
        <taxon>Pseudomonadati</taxon>
        <taxon>Pseudomonadota</taxon>
        <taxon>Betaproteobacteria</taxon>
        <taxon>Candidatus Accumulibacter</taxon>
    </lineage>
</organism>
<dbReference type="PROSITE" id="PS01124">
    <property type="entry name" value="HTH_ARAC_FAMILY_2"/>
    <property type="match status" value="1"/>
</dbReference>
<sequence length="131" mass="14792">MSLPGNVRIGPILAIPALLSESGVSPQRAFAQAGIDPRLFDNPDNRVPIEAVGRLFAIHERTLRRRLEKERKNLQQLVNEARFELAQQLLQNTCLSVSAIATALRYDDANAFSRAFRNWANLSPTQWRARQ</sequence>
<dbReference type="GO" id="GO:0003700">
    <property type="term" value="F:DNA-binding transcription factor activity"/>
    <property type="evidence" value="ECO:0007669"/>
    <property type="project" value="InterPro"/>
</dbReference>
<dbReference type="InterPro" id="IPR009057">
    <property type="entry name" value="Homeodomain-like_sf"/>
</dbReference>
<evidence type="ECO:0000256" key="1">
    <source>
        <dbReference type="ARBA" id="ARBA00023015"/>
    </source>
</evidence>
<evidence type="ECO:0000259" key="5">
    <source>
        <dbReference type="PROSITE" id="PS01124"/>
    </source>
</evidence>
<keyword evidence="2" id="KW-0238">DNA-binding</keyword>
<dbReference type="GO" id="GO:0000976">
    <property type="term" value="F:transcription cis-regulatory region binding"/>
    <property type="evidence" value="ECO:0007669"/>
    <property type="project" value="TreeGrafter"/>
</dbReference>
<dbReference type="InterPro" id="IPR018060">
    <property type="entry name" value="HTH_AraC"/>
</dbReference>
<proteinExistence type="predicted"/>
<feature type="coiled-coil region" evidence="4">
    <location>
        <begin position="60"/>
        <end position="87"/>
    </location>
</feature>
<evidence type="ECO:0000313" key="7">
    <source>
        <dbReference type="Proteomes" id="UP000706151"/>
    </source>
</evidence>
<name>A0A935T7J0_9PROT</name>
<comment type="caution">
    <text evidence="6">The sequence shown here is derived from an EMBL/GenBank/DDBJ whole genome shotgun (WGS) entry which is preliminary data.</text>
</comment>
<dbReference type="GO" id="GO:0005829">
    <property type="term" value="C:cytosol"/>
    <property type="evidence" value="ECO:0007669"/>
    <property type="project" value="TreeGrafter"/>
</dbReference>
<dbReference type="SUPFAM" id="SSF46689">
    <property type="entry name" value="Homeodomain-like"/>
    <property type="match status" value="1"/>
</dbReference>
<protein>
    <submittedName>
        <fullName evidence="6">Helix-turn-helix domain-containing protein</fullName>
    </submittedName>
</protein>
<dbReference type="Pfam" id="PF12833">
    <property type="entry name" value="HTH_18"/>
    <property type="match status" value="1"/>
</dbReference>
<evidence type="ECO:0000256" key="4">
    <source>
        <dbReference type="SAM" id="Coils"/>
    </source>
</evidence>
<keyword evidence="3" id="KW-0804">Transcription</keyword>